<dbReference type="PANTHER" id="PTHR30576">
    <property type="entry name" value="COLANIC BIOSYNTHESIS UDP-GLUCOSE LIPID CARRIER TRANSFERASE"/>
    <property type="match status" value="1"/>
</dbReference>
<dbReference type="AlphaFoldDB" id="A0A1G2BLW6"/>
<evidence type="ECO:0000259" key="3">
    <source>
        <dbReference type="Pfam" id="PF02397"/>
    </source>
</evidence>
<evidence type="ECO:0000313" key="4">
    <source>
        <dbReference type="EMBL" id="OGY89227.1"/>
    </source>
</evidence>
<evidence type="ECO:0000313" key="5">
    <source>
        <dbReference type="Proteomes" id="UP000178849"/>
    </source>
</evidence>
<dbReference type="PANTHER" id="PTHR30576:SF21">
    <property type="entry name" value="UDP-GLUCOSE:UNDECAPRENYL-PHOSPHATE GLUCOSE-1-PHOSPHATE TRANSFERASE"/>
    <property type="match status" value="1"/>
</dbReference>
<dbReference type="STRING" id="1798550.A2927_03220"/>
<dbReference type="Proteomes" id="UP000178849">
    <property type="component" value="Unassembled WGS sequence"/>
</dbReference>
<protein>
    <recommendedName>
        <fullName evidence="3">Bacterial sugar transferase domain-containing protein</fullName>
    </recommendedName>
</protein>
<keyword evidence="2" id="KW-0472">Membrane</keyword>
<comment type="caution">
    <text evidence="4">The sequence shown here is derived from an EMBL/GenBank/DDBJ whole genome shotgun (WGS) entry which is preliminary data.</text>
</comment>
<feature type="transmembrane region" description="Helical" evidence="2">
    <location>
        <begin position="269"/>
        <end position="293"/>
    </location>
</feature>
<reference evidence="4 5" key="1">
    <citation type="journal article" date="2016" name="Nat. Commun.">
        <title>Thousands of microbial genomes shed light on interconnected biogeochemical processes in an aquifer system.</title>
        <authorList>
            <person name="Anantharaman K."/>
            <person name="Brown C.T."/>
            <person name="Hug L.A."/>
            <person name="Sharon I."/>
            <person name="Castelle C.J."/>
            <person name="Probst A.J."/>
            <person name="Thomas B.C."/>
            <person name="Singh A."/>
            <person name="Wilkins M.J."/>
            <person name="Karaoz U."/>
            <person name="Brodie E.L."/>
            <person name="Williams K.H."/>
            <person name="Hubbard S.S."/>
            <person name="Banfield J.F."/>
        </authorList>
    </citation>
    <scope>NUCLEOTIDE SEQUENCE [LARGE SCALE GENOMIC DNA]</scope>
</reference>
<gene>
    <name evidence="4" type="ORF">A2927_03220</name>
</gene>
<keyword evidence="2" id="KW-0812">Transmembrane</keyword>
<organism evidence="4 5">
    <name type="scientific">Candidatus Komeilibacteria bacterium RIFCSPLOWO2_01_FULL_45_10</name>
    <dbReference type="NCBI Taxonomy" id="1798550"/>
    <lineage>
        <taxon>Bacteria</taxon>
        <taxon>Candidatus Komeiliibacteriota</taxon>
    </lineage>
</organism>
<dbReference type="InterPro" id="IPR003362">
    <property type="entry name" value="Bact_transf"/>
</dbReference>
<evidence type="ECO:0000256" key="1">
    <source>
        <dbReference type="ARBA" id="ARBA00006464"/>
    </source>
</evidence>
<feature type="transmembrane region" description="Helical" evidence="2">
    <location>
        <begin position="105"/>
        <end position="124"/>
    </location>
</feature>
<comment type="similarity">
    <text evidence="1">Belongs to the bacterial sugar transferase family.</text>
</comment>
<feature type="transmembrane region" description="Helical" evidence="2">
    <location>
        <begin position="12"/>
        <end position="34"/>
    </location>
</feature>
<dbReference type="GO" id="GO:0009242">
    <property type="term" value="P:colanic acid biosynthetic process"/>
    <property type="evidence" value="ECO:0007669"/>
    <property type="project" value="TreeGrafter"/>
</dbReference>
<evidence type="ECO:0000256" key="2">
    <source>
        <dbReference type="SAM" id="Phobius"/>
    </source>
</evidence>
<feature type="transmembrane region" description="Helical" evidence="2">
    <location>
        <begin position="78"/>
        <end position="99"/>
    </location>
</feature>
<accession>A0A1G2BLW6</accession>
<feature type="transmembrane region" description="Helical" evidence="2">
    <location>
        <begin position="46"/>
        <end position="66"/>
    </location>
</feature>
<feature type="domain" description="Bacterial sugar transferase" evidence="3">
    <location>
        <begin position="267"/>
        <end position="404"/>
    </location>
</feature>
<name>A0A1G2BLW6_9BACT</name>
<dbReference type="GO" id="GO:0089702">
    <property type="term" value="F:undecaprenyl-phosphate glucose phosphotransferase activity"/>
    <property type="evidence" value="ECO:0007669"/>
    <property type="project" value="TreeGrafter"/>
</dbReference>
<sequence length="404" mass="46324">MNSFLAKIRPVLLLASDIILLYLGLFLTLFFRYGQGFNWQIWHNHWPIFSGLFFLWLVIFYAFNLYEEASGRNFFELFSNYWPALILNLLLSVVYFYLLSPSTNLTPKTILAIFMVIFSCLFFLSRKLITQLTGSDKLCQNFIFIGYQPLINGLLLKPTSLQRAGLAPKGIINESPAALDCPLPVYQLSQLEEIIKKEKINLVVINETGNQAVTEALFKILPLKVNFVSLTNFYEQLKQRVPLEIISRGWFLDNLTEGSKDLHEFVKRVVDIVLAALGGAISLFLIPFIVLAIKIDSKGGAIFKQRRLGKDGKIFIALKFRTMYQNAEKTGPSWAKESDPRITRVGRFLRKIRLDEIPQLLNILKGDMSFVGPRPERPEFIDELTQAIPFYRERLLVKPGLTGW</sequence>
<dbReference type="EMBL" id="MHKL01000024">
    <property type="protein sequence ID" value="OGY89227.1"/>
    <property type="molecule type" value="Genomic_DNA"/>
</dbReference>
<keyword evidence="2" id="KW-1133">Transmembrane helix</keyword>
<proteinExistence type="inferred from homology"/>
<feature type="non-terminal residue" evidence="4">
    <location>
        <position position="404"/>
    </location>
</feature>
<dbReference type="Pfam" id="PF02397">
    <property type="entry name" value="Bac_transf"/>
    <property type="match status" value="1"/>
</dbReference>